<dbReference type="Gene3D" id="2.60.120.620">
    <property type="entry name" value="q2cbj1_9rhob like domain"/>
    <property type="match status" value="1"/>
</dbReference>
<comment type="cofactor">
    <cofactor evidence="1 7">
        <name>L-ascorbate</name>
        <dbReference type="ChEBI" id="CHEBI:38290"/>
    </cofactor>
</comment>
<dbReference type="GO" id="GO:0031418">
    <property type="term" value="F:L-ascorbic acid binding"/>
    <property type="evidence" value="ECO:0007669"/>
    <property type="project" value="UniProtKB-KW"/>
</dbReference>
<evidence type="ECO:0000313" key="9">
    <source>
        <dbReference type="EMBL" id="OUL56187.1"/>
    </source>
</evidence>
<evidence type="ECO:0000256" key="2">
    <source>
        <dbReference type="ARBA" id="ARBA00022723"/>
    </source>
</evidence>
<protein>
    <submittedName>
        <fullName evidence="9">Fe2+-dependent dioxygenase</fullName>
    </submittedName>
</protein>
<dbReference type="InterPro" id="IPR041097">
    <property type="entry name" value="PKHD_C"/>
</dbReference>
<feature type="binding site" evidence="7">
    <location>
        <position position="98"/>
    </location>
    <ligand>
        <name>Fe cation</name>
        <dbReference type="ChEBI" id="CHEBI:24875"/>
    </ligand>
</feature>
<dbReference type="OrthoDB" id="9812472at2"/>
<evidence type="ECO:0000256" key="7">
    <source>
        <dbReference type="HAMAP-Rule" id="MF_00657"/>
    </source>
</evidence>
<gene>
    <name evidence="9" type="ORF">B1199_18925</name>
</gene>
<dbReference type="Gene3D" id="4.10.860.20">
    <property type="entry name" value="Rabenosyn, Rab binding domain"/>
    <property type="match status" value="1"/>
</dbReference>
<dbReference type="SMART" id="SM00702">
    <property type="entry name" value="P4Hc"/>
    <property type="match status" value="1"/>
</dbReference>
<evidence type="ECO:0000256" key="3">
    <source>
        <dbReference type="ARBA" id="ARBA00022896"/>
    </source>
</evidence>
<dbReference type="PROSITE" id="PS51471">
    <property type="entry name" value="FE2OG_OXY"/>
    <property type="match status" value="1"/>
</dbReference>
<dbReference type="NCBIfam" id="NF003975">
    <property type="entry name" value="PRK05467.1-4"/>
    <property type="match status" value="1"/>
</dbReference>
<dbReference type="GO" id="GO:0006879">
    <property type="term" value="P:intracellular iron ion homeostasis"/>
    <property type="evidence" value="ECO:0007669"/>
    <property type="project" value="TreeGrafter"/>
</dbReference>
<dbReference type="Pfam" id="PF13640">
    <property type="entry name" value="2OG-FeII_Oxy_3"/>
    <property type="match status" value="1"/>
</dbReference>
<keyword evidence="2 7" id="KW-0479">Metal-binding</keyword>
<dbReference type="PANTHER" id="PTHR41536">
    <property type="entry name" value="PKHD-TYPE HYDROXYLASE YBIX"/>
    <property type="match status" value="1"/>
</dbReference>
<evidence type="ECO:0000256" key="4">
    <source>
        <dbReference type="ARBA" id="ARBA00022964"/>
    </source>
</evidence>
<evidence type="ECO:0000256" key="5">
    <source>
        <dbReference type="ARBA" id="ARBA00023002"/>
    </source>
</evidence>
<dbReference type="InterPro" id="IPR005123">
    <property type="entry name" value="Oxoglu/Fe-dep_dioxygenase_dom"/>
</dbReference>
<dbReference type="NCBIfam" id="NF003974">
    <property type="entry name" value="PRK05467.1-3"/>
    <property type="match status" value="1"/>
</dbReference>
<proteinExistence type="inferred from homology"/>
<keyword evidence="3 7" id="KW-0847">Vitamin C</keyword>
<dbReference type="InterPro" id="IPR044862">
    <property type="entry name" value="Pro_4_hyd_alph_FE2OG_OXY"/>
</dbReference>
<keyword evidence="6 7" id="KW-0408">Iron</keyword>
<dbReference type="Pfam" id="PF18331">
    <property type="entry name" value="PKHD_C"/>
    <property type="match status" value="1"/>
</dbReference>
<dbReference type="GO" id="GO:0016706">
    <property type="term" value="F:2-oxoglutarate-dependent dioxygenase activity"/>
    <property type="evidence" value="ECO:0007669"/>
    <property type="project" value="UniProtKB-UniRule"/>
</dbReference>
<evidence type="ECO:0000256" key="1">
    <source>
        <dbReference type="ARBA" id="ARBA00001961"/>
    </source>
</evidence>
<dbReference type="InterPro" id="IPR006620">
    <property type="entry name" value="Pro_4_hyd_alph"/>
</dbReference>
<dbReference type="Proteomes" id="UP000194841">
    <property type="component" value="Unassembled WGS sequence"/>
</dbReference>
<dbReference type="InterPro" id="IPR023550">
    <property type="entry name" value="PKHD_hydroxylase"/>
</dbReference>
<comment type="caution">
    <text evidence="9">The sequence shown here is derived from an EMBL/GenBank/DDBJ whole genome shotgun (WGS) entry which is preliminary data.</text>
</comment>
<organism evidence="9 10">
    <name type="scientific">Pseudoalteromonas ulvae</name>
    <dbReference type="NCBI Taxonomy" id="107327"/>
    <lineage>
        <taxon>Bacteria</taxon>
        <taxon>Pseudomonadati</taxon>
        <taxon>Pseudomonadota</taxon>
        <taxon>Gammaproteobacteria</taxon>
        <taxon>Alteromonadales</taxon>
        <taxon>Pseudoalteromonadaceae</taxon>
        <taxon>Pseudoalteromonas</taxon>
    </lineage>
</organism>
<reference evidence="9 10" key="1">
    <citation type="submission" date="2017-02" db="EMBL/GenBank/DDBJ databases">
        <title>Pseudoalteromonas ulvae TC14 Genome.</title>
        <authorList>
            <person name="Molmeret M."/>
        </authorList>
    </citation>
    <scope>NUCLEOTIDE SEQUENCE [LARGE SCALE GENOMIC DNA]</scope>
    <source>
        <strain evidence="9">TC14</strain>
    </source>
</reference>
<dbReference type="AlphaFoldDB" id="A0A2C9ZZJ0"/>
<dbReference type="EMBL" id="MWPV01000007">
    <property type="protein sequence ID" value="OUL56187.1"/>
    <property type="molecule type" value="Genomic_DNA"/>
</dbReference>
<feature type="binding site" evidence="7">
    <location>
        <position position="96"/>
    </location>
    <ligand>
        <name>Fe cation</name>
        <dbReference type="ChEBI" id="CHEBI:24875"/>
    </ligand>
</feature>
<keyword evidence="4 7" id="KW-0223">Dioxygenase</keyword>
<comment type="cofactor">
    <cofactor evidence="7">
        <name>Fe(2+)</name>
        <dbReference type="ChEBI" id="CHEBI:29033"/>
    </cofactor>
    <text evidence="7">Binds 1 Fe(2+) ion per subunit.</text>
</comment>
<evidence type="ECO:0000256" key="6">
    <source>
        <dbReference type="ARBA" id="ARBA00023004"/>
    </source>
</evidence>
<feature type="binding site" evidence="7">
    <location>
        <position position="172"/>
    </location>
    <ligand>
        <name>2-oxoglutarate</name>
        <dbReference type="ChEBI" id="CHEBI:16810"/>
    </ligand>
</feature>
<dbReference type="HAMAP" id="MF_00657">
    <property type="entry name" value="Hydroxyl_YbiX"/>
    <property type="match status" value="1"/>
</dbReference>
<feature type="domain" description="Fe2OG dioxygenase" evidence="8">
    <location>
        <begin position="78"/>
        <end position="181"/>
    </location>
</feature>
<sequence length="229" mass="25564">MLVKIPAVLSKSQVIECREMLASTQWIDGQSTAGHLAKNCKHNLQLPQTDPIGIEIGRFIEARLADNSLFTAATLPNKIFPPMFNCYQQGGTFGAHVDNAIRRINPNAHSSMQIRTDVSATLFLSEPDSYQGGELVIQDTYGEQRVKLAAGDMVIYPSTSLHHVTPVTQGQRLASFFWIQSLIRQDDQRRILFDLDCSIQALTAADPEQSELVRLAGVYHNLLRQWSEV</sequence>
<accession>A0A2C9ZZJ0</accession>
<keyword evidence="10" id="KW-1185">Reference proteome</keyword>
<evidence type="ECO:0000313" key="10">
    <source>
        <dbReference type="Proteomes" id="UP000194841"/>
    </source>
</evidence>
<name>A0A2C9ZZJ0_PSEDV</name>
<feature type="binding site" evidence="7">
    <location>
        <position position="162"/>
    </location>
    <ligand>
        <name>Fe cation</name>
        <dbReference type="ChEBI" id="CHEBI:24875"/>
    </ligand>
</feature>
<dbReference type="GO" id="GO:0006974">
    <property type="term" value="P:DNA damage response"/>
    <property type="evidence" value="ECO:0007669"/>
    <property type="project" value="TreeGrafter"/>
</dbReference>
<evidence type="ECO:0000259" key="8">
    <source>
        <dbReference type="PROSITE" id="PS51471"/>
    </source>
</evidence>
<dbReference type="GO" id="GO:0005506">
    <property type="term" value="F:iron ion binding"/>
    <property type="evidence" value="ECO:0007669"/>
    <property type="project" value="UniProtKB-UniRule"/>
</dbReference>
<keyword evidence="5 7" id="KW-0560">Oxidoreductase</keyword>
<dbReference type="RefSeq" id="WP_086745701.1">
    <property type="nucleotide sequence ID" value="NZ_MWPV01000007.1"/>
</dbReference>
<dbReference type="PANTHER" id="PTHR41536:SF1">
    <property type="entry name" value="PKHD-TYPE HYDROXYLASE YBIX"/>
    <property type="match status" value="1"/>
</dbReference>